<keyword evidence="2" id="KW-0521">NADP</keyword>
<dbReference type="Pfam" id="PF00106">
    <property type="entry name" value="adh_short"/>
    <property type="match status" value="2"/>
</dbReference>
<gene>
    <name evidence="4" type="ORF">EDD36DRAFT_446488</name>
</gene>
<reference evidence="4" key="1">
    <citation type="journal article" date="2022" name="bioRxiv">
        <title>Deciphering the potential niche of two novel black yeast fungi from a biological soil crust based on their genomes, phenotypes, and melanin regulation.</title>
        <authorList>
            <consortium name="DOE Joint Genome Institute"/>
            <person name="Carr E.C."/>
            <person name="Barton Q."/>
            <person name="Grambo S."/>
            <person name="Sullivan M."/>
            <person name="Renfro C.M."/>
            <person name="Kuo A."/>
            <person name="Pangilinan J."/>
            <person name="Lipzen A."/>
            <person name="Keymanesh K."/>
            <person name="Savage E."/>
            <person name="Barry K."/>
            <person name="Grigoriev I.V."/>
            <person name="Riekhof W.R."/>
            <person name="Harris S.S."/>
        </authorList>
    </citation>
    <scope>NUCLEOTIDE SEQUENCE</scope>
    <source>
        <strain evidence="4">JF 03-4F</strain>
    </source>
</reference>
<keyword evidence="3" id="KW-0560">Oxidoreductase</keyword>
<dbReference type="EMBL" id="MU404360">
    <property type="protein sequence ID" value="KAI1609638.1"/>
    <property type="molecule type" value="Genomic_DNA"/>
</dbReference>
<comment type="caution">
    <text evidence="4">The sequence shown here is derived from an EMBL/GenBank/DDBJ whole genome shotgun (WGS) entry which is preliminary data.</text>
</comment>
<dbReference type="PRINTS" id="PR00081">
    <property type="entry name" value="GDHRDH"/>
</dbReference>
<dbReference type="AlphaFoldDB" id="A0AAN6I9W7"/>
<dbReference type="InterPro" id="IPR002347">
    <property type="entry name" value="SDR_fam"/>
</dbReference>
<dbReference type="Gene3D" id="3.40.50.720">
    <property type="entry name" value="NAD(P)-binding Rossmann-like Domain"/>
    <property type="match status" value="1"/>
</dbReference>
<dbReference type="SUPFAM" id="SSF51735">
    <property type="entry name" value="NAD(P)-binding Rossmann-fold domains"/>
    <property type="match status" value="1"/>
</dbReference>
<evidence type="ECO:0000256" key="2">
    <source>
        <dbReference type="ARBA" id="ARBA00022857"/>
    </source>
</evidence>
<dbReference type="InterPro" id="IPR020904">
    <property type="entry name" value="Sc_DH/Rdtase_CS"/>
</dbReference>
<dbReference type="PROSITE" id="PS00061">
    <property type="entry name" value="ADH_SHORT"/>
    <property type="match status" value="1"/>
</dbReference>
<evidence type="ECO:0000256" key="3">
    <source>
        <dbReference type="ARBA" id="ARBA00023002"/>
    </source>
</evidence>
<accession>A0AAN6I9W7</accession>
<dbReference type="GO" id="GO:0016491">
    <property type="term" value="F:oxidoreductase activity"/>
    <property type="evidence" value="ECO:0007669"/>
    <property type="project" value="UniProtKB-KW"/>
</dbReference>
<dbReference type="Proteomes" id="UP001203852">
    <property type="component" value="Unassembled WGS sequence"/>
</dbReference>
<evidence type="ECO:0000256" key="1">
    <source>
        <dbReference type="ARBA" id="ARBA00006484"/>
    </source>
</evidence>
<dbReference type="PANTHER" id="PTHR43180:SF33">
    <property type="entry name" value="15-HYDROXYPROSTAGLANDIN DEHYDROGENASE [NAD(+)]-LIKE"/>
    <property type="match status" value="1"/>
</dbReference>
<keyword evidence="5" id="KW-1185">Reference proteome</keyword>
<evidence type="ECO:0000313" key="5">
    <source>
        <dbReference type="Proteomes" id="UP001203852"/>
    </source>
</evidence>
<protein>
    <submittedName>
        <fullName evidence="4">Uncharacterized protein</fullName>
    </submittedName>
</protein>
<organism evidence="4 5">
    <name type="scientific">Exophiala viscosa</name>
    <dbReference type="NCBI Taxonomy" id="2486360"/>
    <lineage>
        <taxon>Eukaryota</taxon>
        <taxon>Fungi</taxon>
        <taxon>Dikarya</taxon>
        <taxon>Ascomycota</taxon>
        <taxon>Pezizomycotina</taxon>
        <taxon>Eurotiomycetes</taxon>
        <taxon>Chaetothyriomycetidae</taxon>
        <taxon>Chaetothyriales</taxon>
        <taxon>Herpotrichiellaceae</taxon>
        <taxon>Exophiala</taxon>
    </lineage>
</organism>
<proteinExistence type="inferred from homology"/>
<evidence type="ECO:0000313" key="4">
    <source>
        <dbReference type="EMBL" id="KAI1609638.1"/>
    </source>
</evidence>
<comment type="similarity">
    <text evidence="1">Belongs to the short-chain dehydrogenases/reductases (SDR) family.</text>
</comment>
<name>A0AAN6I9W7_9EURO</name>
<dbReference type="InterPro" id="IPR036291">
    <property type="entry name" value="NAD(P)-bd_dom_sf"/>
</dbReference>
<sequence>MAPHLKTAIVTGGCSGIGLGLVKHLLSKPDWRVVLADIRPEAYDAIKSSLDPDRHTFIETDVSSWPSQAALFKQAFTYSDGRIDFLAANAGTAEKVHLLDPSLDDLDTEPTQPSMLATEVNQFGPIYGLKLFVHYARLTNRALKSKHATSTSESSSTTNGTSVSTFNPKVVITSSCTALYPFPVAVQYAASKAAIFSLVRSVGKNLLASDNVAVNCIMPAYVDTNLTPDEVTALWPKEWVTPLSTMNRAYDELIDKHGRVEQDGKSDGKDGKVKAGKAVECACDKLYYRNGVEYADESQKFCIEQSFYPDGLWMRGMIERMKKTGSII</sequence>
<dbReference type="PANTHER" id="PTHR43180">
    <property type="entry name" value="3-OXOACYL-(ACYL-CARRIER-PROTEIN) REDUCTASE (AFU_ORTHOLOGUE AFUA_6G11210)"/>
    <property type="match status" value="1"/>
</dbReference>